<evidence type="ECO:0000256" key="2">
    <source>
        <dbReference type="ARBA" id="ARBA00022801"/>
    </source>
</evidence>
<dbReference type="Pfam" id="PF02626">
    <property type="entry name" value="CT_A_B"/>
    <property type="match status" value="1"/>
</dbReference>
<dbReference type="Gene3D" id="2.40.100.10">
    <property type="entry name" value="Cyclophilin-like"/>
    <property type="match status" value="1"/>
</dbReference>
<evidence type="ECO:0000256" key="3">
    <source>
        <dbReference type="ARBA" id="ARBA00022840"/>
    </source>
</evidence>
<dbReference type="RefSeq" id="WP_039216454.1">
    <property type="nucleotide sequence ID" value="NZ_JWLW01000003.1"/>
</dbReference>
<dbReference type="Proteomes" id="UP000031197">
    <property type="component" value="Unassembled WGS sequence"/>
</dbReference>
<name>A0A0B3ZG59_9ALTE</name>
<dbReference type="GO" id="GO:0016787">
    <property type="term" value="F:hydrolase activity"/>
    <property type="evidence" value="ECO:0007669"/>
    <property type="project" value="UniProtKB-KW"/>
</dbReference>
<dbReference type="GO" id="GO:0005524">
    <property type="term" value="F:ATP binding"/>
    <property type="evidence" value="ECO:0007669"/>
    <property type="project" value="UniProtKB-KW"/>
</dbReference>
<dbReference type="PANTHER" id="PTHR43309">
    <property type="entry name" value="5-OXOPROLINASE SUBUNIT C"/>
    <property type="match status" value="1"/>
</dbReference>
<keyword evidence="1" id="KW-0547">Nucleotide-binding</keyword>
<dbReference type="InterPro" id="IPR029000">
    <property type="entry name" value="Cyclophilin-like_dom_sf"/>
</dbReference>
<dbReference type="InterPro" id="IPR003778">
    <property type="entry name" value="CT_A_B"/>
</dbReference>
<dbReference type="SUPFAM" id="SSF50891">
    <property type="entry name" value="Cyclophilin-like"/>
    <property type="match status" value="1"/>
</dbReference>
<evidence type="ECO:0000259" key="4">
    <source>
        <dbReference type="SMART" id="SM00797"/>
    </source>
</evidence>
<dbReference type="InterPro" id="IPR052708">
    <property type="entry name" value="PxpC"/>
</dbReference>
<reference evidence="5 6" key="1">
    <citation type="submission" date="2014-12" db="EMBL/GenBank/DDBJ databases">
        <title>Genome sequencing of Alteromonas marina AD001.</title>
        <authorList>
            <person name="Adrian T.G.S."/>
            <person name="Chan K.G."/>
        </authorList>
    </citation>
    <scope>NUCLEOTIDE SEQUENCE [LARGE SCALE GENOMIC DNA]</scope>
    <source>
        <strain evidence="5 6">AD001</strain>
    </source>
</reference>
<evidence type="ECO:0000313" key="6">
    <source>
        <dbReference type="Proteomes" id="UP000031197"/>
    </source>
</evidence>
<gene>
    <name evidence="5" type="ORF">RJ41_01685</name>
</gene>
<evidence type="ECO:0000313" key="5">
    <source>
        <dbReference type="EMBL" id="KHT57375.1"/>
    </source>
</evidence>
<evidence type="ECO:0000256" key="1">
    <source>
        <dbReference type="ARBA" id="ARBA00022741"/>
    </source>
</evidence>
<organism evidence="5 6">
    <name type="scientific">Alteromonas marina</name>
    <dbReference type="NCBI Taxonomy" id="203795"/>
    <lineage>
        <taxon>Bacteria</taxon>
        <taxon>Pseudomonadati</taxon>
        <taxon>Pseudomonadota</taxon>
        <taxon>Gammaproteobacteria</taxon>
        <taxon>Alteromonadales</taxon>
        <taxon>Alteromonadaceae</taxon>
        <taxon>Alteromonas/Salinimonas group</taxon>
        <taxon>Alteromonas</taxon>
    </lineage>
</organism>
<keyword evidence="6" id="KW-1185">Reference proteome</keyword>
<protein>
    <submittedName>
        <fullName evidence="5">Carboxylase</fullName>
    </submittedName>
</protein>
<keyword evidence="2" id="KW-0378">Hydrolase</keyword>
<dbReference type="PANTHER" id="PTHR43309:SF4">
    <property type="entry name" value="CARBOXYLTRANSFERASE DOMAIN-CONTAINING PROTEIN"/>
    <property type="match status" value="1"/>
</dbReference>
<proteinExistence type="predicted"/>
<dbReference type="EMBL" id="JWLW01000003">
    <property type="protein sequence ID" value="KHT57375.1"/>
    <property type="molecule type" value="Genomic_DNA"/>
</dbReference>
<dbReference type="AlphaFoldDB" id="A0A0B3ZG59"/>
<accession>A0A0B3ZG59</accession>
<sequence length="315" mass="34359">MKIEVLNKGLYSLIIDNGRVGRQRDGFCESGPMDSNAYDWANFLAFNLDGTPCIEAIGEMRLKVDEDCTVAVTGREPTLCIDGIPSAAYQSQQVSAGAVITFGSVLLGSKVYLAIGGNWQVPKAVGSACTVVREQLGGLDGKGSALKEGDCIEVLTNTRNQESAKMRSLAQRHIDDYGFLESIRVIPGYQFSNFSTVALRTFETSSYTVSSAIDRMGFRLIGEPVTADIENMRSEAIHLGAIQVPGDGQPIVMMRDRQTLGGYPKLGCVSPCDISRLAQAVPGEKVNFVFQDEEEARADWLLMTSRRRRLQGEIL</sequence>
<dbReference type="OrthoDB" id="9768696at2"/>
<keyword evidence="3" id="KW-0067">ATP-binding</keyword>
<comment type="caution">
    <text evidence="5">The sequence shown here is derived from an EMBL/GenBank/DDBJ whole genome shotgun (WGS) entry which is preliminary data.</text>
</comment>
<feature type="domain" description="Carboxyltransferase" evidence="4">
    <location>
        <begin position="24"/>
        <end position="306"/>
    </location>
</feature>
<dbReference type="SMART" id="SM00797">
    <property type="entry name" value="AHS2"/>
    <property type="match status" value="1"/>
</dbReference>